<reference evidence="2 3" key="1">
    <citation type="journal article" date="2018" name="Cell">
        <title>The Chara Genome: Secondary Complexity and Implications for Plant Terrestrialization.</title>
        <authorList>
            <person name="Nishiyama T."/>
            <person name="Sakayama H."/>
            <person name="Vries J.D."/>
            <person name="Buschmann H."/>
            <person name="Saint-Marcoux D."/>
            <person name="Ullrich K.K."/>
            <person name="Haas F.B."/>
            <person name="Vanderstraeten L."/>
            <person name="Becker D."/>
            <person name="Lang D."/>
            <person name="Vosolsobe S."/>
            <person name="Rombauts S."/>
            <person name="Wilhelmsson P.K.I."/>
            <person name="Janitza P."/>
            <person name="Kern R."/>
            <person name="Heyl A."/>
            <person name="Rumpler F."/>
            <person name="Villalobos L.I.A.C."/>
            <person name="Clay J.M."/>
            <person name="Skokan R."/>
            <person name="Toyoda A."/>
            <person name="Suzuki Y."/>
            <person name="Kagoshima H."/>
            <person name="Schijlen E."/>
            <person name="Tajeshwar N."/>
            <person name="Catarino B."/>
            <person name="Hetherington A.J."/>
            <person name="Saltykova A."/>
            <person name="Bonnot C."/>
            <person name="Breuninger H."/>
            <person name="Symeonidi A."/>
            <person name="Radhakrishnan G.V."/>
            <person name="Van Nieuwerburgh F."/>
            <person name="Deforce D."/>
            <person name="Chang C."/>
            <person name="Karol K.G."/>
            <person name="Hedrich R."/>
            <person name="Ulvskov P."/>
            <person name="Glockner G."/>
            <person name="Delwiche C.F."/>
            <person name="Petrasek J."/>
            <person name="Van de Peer Y."/>
            <person name="Friml J."/>
            <person name="Beilby M."/>
            <person name="Dolan L."/>
            <person name="Kohara Y."/>
            <person name="Sugano S."/>
            <person name="Fujiyama A."/>
            <person name="Delaux P.-M."/>
            <person name="Quint M."/>
            <person name="TheiBen G."/>
            <person name="Hagemann M."/>
            <person name="Harholt J."/>
            <person name="Dunand C."/>
            <person name="Zachgo S."/>
            <person name="Langdale J."/>
            <person name="Maumus F."/>
            <person name="Straeten D.V.D."/>
            <person name="Gould S.B."/>
            <person name="Rensing S.A."/>
        </authorList>
    </citation>
    <scope>NUCLEOTIDE SEQUENCE [LARGE SCALE GENOMIC DNA]</scope>
    <source>
        <strain evidence="2 3">S276</strain>
    </source>
</reference>
<dbReference type="AlphaFoldDB" id="A0A388M8S9"/>
<accession>A0A388M8S9</accession>
<protein>
    <submittedName>
        <fullName evidence="2">Uncharacterized protein</fullName>
    </submittedName>
</protein>
<dbReference type="EMBL" id="BFEA01000857">
    <property type="protein sequence ID" value="GBG90961.1"/>
    <property type="molecule type" value="Genomic_DNA"/>
</dbReference>
<dbReference type="Proteomes" id="UP000265515">
    <property type="component" value="Unassembled WGS sequence"/>
</dbReference>
<dbReference type="Gramene" id="GBG90961">
    <property type="protein sequence ID" value="GBG90961"/>
    <property type="gene ID" value="CBR_g51565"/>
</dbReference>
<keyword evidence="3" id="KW-1185">Reference proteome</keyword>
<proteinExistence type="predicted"/>
<sequence length="150" mass="16558">MRRSAAATRKRQPGLGRRCSFTSLTREVHVVGFEHRGGLGVDIGDASGRGSAVRPAPGARVSTHGLREVSEILETYVLGPPRTQRPIPRRASHWEGETTGGEGLEMTRGRRRMDTLISASRREIRRDGVTVVDDDRTDADAEEVDREDDL</sequence>
<evidence type="ECO:0000313" key="3">
    <source>
        <dbReference type="Proteomes" id="UP000265515"/>
    </source>
</evidence>
<name>A0A388M8S9_CHABU</name>
<organism evidence="2 3">
    <name type="scientific">Chara braunii</name>
    <name type="common">Braun's stonewort</name>
    <dbReference type="NCBI Taxonomy" id="69332"/>
    <lineage>
        <taxon>Eukaryota</taxon>
        <taxon>Viridiplantae</taxon>
        <taxon>Streptophyta</taxon>
        <taxon>Charophyceae</taxon>
        <taxon>Charales</taxon>
        <taxon>Characeae</taxon>
        <taxon>Chara</taxon>
    </lineage>
</organism>
<feature type="compositionally biased region" description="Acidic residues" evidence="1">
    <location>
        <begin position="135"/>
        <end position="150"/>
    </location>
</feature>
<comment type="caution">
    <text evidence="2">The sequence shown here is derived from an EMBL/GenBank/DDBJ whole genome shotgun (WGS) entry which is preliminary data.</text>
</comment>
<evidence type="ECO:0000256" key="1">
    <source>
        <dbReference type="SAM" id="MobiDB-lite"/>
    </source>
</evidence>
<gene>
    <name evidence="2" type="ORF">CBR_g51565</name>
</gene>
<feature type="region of interest" description="Disordered" evidence="1">
    <location>
        <begin position="80"/>
        <end position="110"/>
    </location>
</feature>
<evidence type="ECO:0000313" key="2">
    <source>
        <dbReference type="EMBL" id="GBG90961.1"/>
    </source>
</evidence>
<feature type="region of interest" description="Disordered" evidence="1">
    <location>
        <begin position="40"/>
        <end position="62"/>
    </location>
</feature>
<feature type="region of interest" description="Disordered" evidence="1">
    <location>
        <begin position="125"/>
        <end position="150"/>
    </location>
</feature>